<organism evidence="7 8">
    <name type="scientific">Phytoactinopolyspora mesophila</name>
    <dbReference type="NCBI Taxonomy" id="2650750"/>
    <lineage>
        <taxon>Bacteria</taxon>
        <taxon>Bacillati</taxon>
        <taxon>Actinomycetota</taxon>
        <taxon>Actinomycetes</taxon>
        <taxon>Jiangellales</taxon>
        <taxon>Jiangellaceae</taxon>
        <taxon>Phytoactinopolyspora</taxon>
    </lineage>
</organism>
<dbReference type="InterPro" id="IPR036259">
    <property type="entry name" value="MFS_trans_sf"/>
</dbReference>
<feature type="transmembrane region" description="Helical" evidence="6">
    <location>
        <begin position="345"/>
        <end position="368"/>
    </location>
</feature>
<feature type="transmembrane region" description="Helical" evidence="6">
    <location>
        <begin position="286"/>
        <end position="305"/>
    </location>
</feature>
<evidence type="ECO:0000256" key="6">
    <source>
        <dbReference type="SAM" id="Phobius"/>
    </source>
</evidence>
<dbReference type="GO" id="GO:0022857">
    <property type="term" value="F:transmembrane transporter activity"/>
    <property type="evidence" value="ECO:0007669"/>
    <property type="project" value="InterPro"/>
</dbReference>
<feature type="transmembrane region" description="Helical" evidence="6">
    <location>
        <begin position="374"/>
        <end position="396"/>
    </location>
</feature>
<dbReference type="PANTHER" id="PTHR23513">
    <property type="entry name" value="INTEGRAL MEMBRANE EFFLUX PROTEIN-RELATED"/>
    <property type="match status" value="1"/>
</dbReference>
<feature type="transmembrane region" description="Helical" evidence="6">
    <location>
        <begin position="140"/>
        <end position="165"/>
    </location>
</feature>
<dbReference type="InterPro" id="IPR011701">
    <property type="entry name" value="MFS"/>
</dbReference>
<dbReference type="SUPFAM" id="SSF103473">
    <property type="entry name" value="MFS general substrate transporter"/>
    <property type="match status" value="1"/>
</dbReference>
<reference evidence="7 8" key="1">
    <citation type="submission" date="2019-11" db="EMBL/GenBank/DDBJ databases">
        <authorList>
            <person name="Li X.-J."/>
            <person name="Feng X.-M."/>
        </authorList>
    </citation>
    <scope>NUCLEOTIDE SEQUENCE [LARGE SCALE GENOMIC DNA]</scope>
    <source>
        <strain evidence="7 8">XMNu-373</strain>
    </source>
</reference>
<keyword evidence="4 6" id="KW-1133">Transmembrane helix</keyword>
<evidence type="ECO:0000256" key="4">
    <source>
        <dbReference type="ARBA" id="ARBA00022989"/>
    </source>
</evidence>
<keyword evidence="8" id="KW-1185">Reference proteome</keyword>
<feature type="transmembrane region" description="Helical" evidence="6">
    <location>
        <begin position="171"/>
        <end position="191"/>
    </location>
</feature>
<dbReference type="GO" id="GO:0005886">
    <property type="term" value="C:plasma membrane"/>
    <property type="evidence" value="ECO:0007669"/>
    <property type="project" value="UniProtKB-SubCell"/>
</dbReference>
<evidence type="ECO:0000256" key="5">
    <source>
        <dbReference type="ARBA" id="ARBA00023136"/>
    </source>
</evidence>
<feature type="transmembrane region" description="Helical" evidence="6">
    <location>
        <begin position="94"/>
        <end position="119"/>
    </location>
</feature>
<dbReference type="RefSeq" id="WP_162450320.1">
    <property type="nucleotide sequence ID" value="NZ_WLZY01000003.1"/>
</dbReference>
<dbReference type="PANTHER" id="PTHR23513:SF11">
    <property type="entry name" value="STAPHYLOFERRIN A TRANSPORTER"/>
    <property type="match status" value="1"/>
</dbReference>
<dbReference type="Gene3D" id="1.20.1250.20">
    <property type="entry name" value="MFS general substrate transporter like domains"/>
    <property type="match status" value="1"/>
</dbReference>
<proteinExistence type="predicted"/>
<comment type="subcellular location">
    <subcellularLocation>
        <location evidence="1">Cell membrane</location>
        <topology evidence="1">Multi-pass membrane protein</topology>
    </subcellularLocation>
</comment>
<feature type="transmembrane region" description="Helical" evidence="6">
    <location>
        <begin position="20"/>
        <end position="42"/>
    </location>
</feature>
<gene>
    <name evidence="7" type="ORF">F7O44_11180</name>
</gene>
<keyword evidence="3 6" id="KW-0812">Transmembrane</keyword>
<feature type="transmembrane region" description="Helical" evidence="6">
    <location>
        <begin position="54"/>
        <end position="74"/>
    </location>
</feature>
<evidence type="ECO:0000256" key="1">
    <source>
        <dbReference type="ARBA" id="ARBA00004651"/>
    </source>
</evidence>
<comment type="caution">
    <text evidence="7">The sequence shown here is derived from an EMBL/GenBank/DDBJ whole genome shotgun (WGS) entry which is preliminary data.</text>
</comment>
<feature type="transmembrane region" description="Helical" evidence="6">
    <location>
        <begin position="223"/>
        <end position="240"/>
    </location>
</feature>
<dbReference type="CDD" id="cd06173">
    <property type="entry name" value="MFS_MefA_like"/>
    <property type="match status" value="1"/>
</dbReference>
<sequence>MSESPASYREVFAISEFRRLWAAHTLSVIGDQLARIAITLLVYQRTQSAGLTALTYALTFLPDFIGGAALAGLADRFPRRTVMVASDLGRAGLVVLMALPGMPLAVQAGLLFCVQLIAAPFSTARQAALADMLPGDRLTVGLGVISITYQAGLVLGFGAGAALVAQVGVSTALVINACTFVLSALIIRYGIHHYRPARPAAGEPAPGQWETIRAGWAIVARSAQLRTLLAIACCSGFYAVPEGLAVPYADQIGSGTVAVGWLLAANPVGTVIGMTLLRVIRPDRRLAILGPMAVLSSLILLPTAWAPGLAITLVLWTLSGVFSAHDIVTQATYVRLVPTHRRGQAIGVAIAALRAAQGLGIVLAGLLAQFLTPAAIIAGAAALGTVVTAVAATRWLRAVSSNPSFPAHDETDNA</sequence>
<dbReference type="Proteomes" id="UP000460435">
    <property type="component" value="Unassembled WGS sequence"/>
</dbReference>
<evidence type="ECO:0000256" key="3">
    <source>
        <dbReference type="ARBA" id="ARBA00022692"/>
    </source>
</evidence>
<dbReference type="AlphaFoldDB" id="A0A7K3M2W5"/>
<keyword evidence="2" id="KW-1003">Cell membrane</keyword>
<protein>
    <submittedName>
        <fullName evidence="7">MFS transporter</fullName>
    </submittedName>
</protein>
<dbReference type="Pfam" id="PF07690">
    <property type="entry name" value="MFS_1"/>
    <property type="match status" value="1"/>
</dbReference>
<accession>A0A7K3M2W5</accession>
<evidence type="ECO:0000313" key="8">
    <source>
        <dbReference type="Proteomes" id="UP000460435"/>
    </source>
</evidence>
<name>A0A7K3M2W5_9ACTN</name>
<evidence type="ECO:0000313" key="7">
    <source>
        <dbReference type="EMBL" id="NDL57636.1"/>
    </source>
</evidence>
<dbReference type="EMBL" id="WLZY01000003">
    <property type="protein sequence ID" value="NDL57636.1"/>
    <property type="molecule type" value="Genomic_DNA"/>
</dbReference>
<evidence type="ECO:0000256" key="2">
    <source>
        <dbReference type="ARBA" id="ARBA00022475"/>
    </source>
</evidence>
<feature type="transmembrane region" description="Helical" evidence="6">
    <location>
        <begin position="252"/>
        <end position="274"/>
    </location>
</feature>
<keyword evidence="5 6" id="KW-0472">Membrane</keyword>